<dbReference type="EMBL" id="CP000774">
    <property type="protein sequence ID" value="ABS63115.1"/>
    <property type="molecule type" value="Genomic_DNA"/>
</dbReference>
<protein>
    <submittedName>
        <fullName evidence="2">Putative lipoprotein transmembrane</fullName>
    </submittedName>
</protein>
<dbReference type="InterPro" id="IPR050545">
    <property type="entry name" value="Mycobact_MmpL"/>
</dbReference>
<feature type="transmembrane region" description="Helical" evidence="1">
    <location>
        <begin position="647"/>
        <end position="665"/>
    </location>
</feature>
<feature type="transmembrane region" description="Helical" evidence="1">
    <location>
        <begin position="404"/>
        <end position="422"/>
    </location>
</feature>
<dbReference type="PANTHER" id="PTHR33406:SF13">
    <property type="entry name" value="MEMBRANE PROTEIN YDFJ"/>
    <property type="match status" value="1"/>
</dbReference>
<dbReference type="HOGENOM" id="CLU_017576_0_0_5"/>
<keyword evidence="1 2" id="KW-0812">Transmembrane</keyword>
<dbReference type="eggNOG" id="COG4258">
    <property type="taxonomic scope" value="Bacteria"/>
</dbReference>
<keyword evidence="1" id="KW-1133">Transmembrane helix</keyword>
<accession>A7HT82</accession>
<reference evidence="2 3" key="1">
    <citation type="journal article" date="2011" name="Stand. Genomic Sci.">
        <title>Complete genome sequence of Parvibaculum lavamentivorans type strain (DS-1(T)).</title>
        <authorList>
            <person name="Schleheck D."/>
            <person name="Weiss M."/>
            <person name="Pitluck S."/>
            <person name="Bruce D."/>
            <person name="Land M.L."/>
            <person name="Han S."/>
            <person name="Saunders E."/>
            <person name="Tapia R."/>
            <person name="Detter C."/>
            <person name="Brettin T."/>
            <person name="Han J."/>
            <person name="Woyke T."/>
            <person name="Goodwin L."/>
            <person name="Pennacchio L."/>
            <person name="Nolan M."/>
            <person name="Cook A.M."/>
            <person name="Kjelleberg S."/>
            <person name="Thomas T."/>
        </authorList>
    </citation>
    <scope>NUCLEOTIDE SEQUENCE [LARGE SCALE GENOMIC DNA]</scope>
    <source>
        <strain evidence="3">DS-1 / DSM 13023 / NCIMB 13966</strain>
    </source>
</reference>
<feature type="transmembrane region" description="Helical" evidence="1">
    <location>
        <begin position="285"/>
        <end position="306"/>
    </location>
</feature>
<gene>
    <name evidence="2" type="ordered locus">Plav_1496</name>
</gene>
<dbReference type="Proteomes" id="UP000006377">
    <property type="component" value="Chromosome"/>
</dbReference>
<organism evidence="2 3">
    <name type="scientific">Parvibaculum lavamentivorans (strain DS-1 / DSM 13023 / NCIMB 13966)</name>
    <dbReference type="NCBI Taxonomy" id="402881"/>
    <lineage>
        <taxon>Bacteria</taxon>
        <taxon>Pseudomonadati</taxon>
        <taxon>Pseudomonadota</taxon>
        <taxon>Alphaproteobacteria</taxon>
        <taxon>Hyphomicrobiales</taxon>
        <taxon>Parvibaculaceae</taxon>
        <taxon>Parvibaculum</taxon>
    </lineage>
</organism>
<dbReference type="KEGG" id="pla:Plav_1496"/>
<dbReference type="OrthoDB" id="9780358at2"/>
<evidence type="ECO:0000313" key="3">
    <source>
        <dbReference type="Proteomes" id="UP000006377"/>
    </source>
</evidence>
<feature type="transmembrane region" description="Helical" evidence="1">
    <location>
        <begin position="621"/>
        <end position="641"/>
    </location>
</feature>
<keyword evidence="3" id="KW-1185">Reference proteome</keyword>
<dbReference type="GO" id="GO:0005886">
    <property type="term" value="C:plasma membrane"/>
    <property type="evidence" value="ECO:0007669"/>
    <property type="project" value="TreeGrafter"/>
</dbReference>
<evidence type="ECO:0000256" key="1">
    <source>
        <dbReference type="SAM" id="Phobius"/>
    </source>
</evidence>
<feature type="transmembrane region" description="Helical" evidence="1">
    <location>
        <begin position="677"/>
        <end position="701"/>
    </location>
</feature>
<evidence type="ECO:0000313" key="2">
    <source>
        <dbReference type="EMBL" id="ABS63115.1"/>
    </source>
</evidence>
<feature type="transmembrane region" description="Helical" evidence="1">
    <location>
        <begin position="707"/>
        <end position="725"/>
    </location>
</feature>
<sequence length="740" mass="77674">MSLARWPAFLIAFGFIAALLFAATRIERAIDTDIISLLPADTHDPALAAAVTRANEVASNRVAFAVEGGTAALRRSALADLSEVLSATGHFRAADADGEALWRWFFAHRASLLCPADRTLLEAREGEVIANDALRQWYAPGSTGAGGLLKSDPFLLTNRLLGCLLPRAFQPGTAGMLSGSIEASVFRLDVQDEIAGAVAAWRAAWEPQGLALLRAGAVFHAAYGAERARMEVSAIGGITLAAILLLYWLMFRSFRAPALALSMVVYALVTGLTATLLAFGGIHVMALVFGAALIGMVVDYTTYYLVTGIGEAPGSSAARRARLFKPLTLGMLTSIGAFAALLAFPVPAFRQVAVFGMAGLIAAWAGTLWLVPFVEGGRVATGPGAAWIARHADVWLARTPRPRWLGVAVLVVLLFLAAGWRFGSVLDDVRGLQAPSPVLAAEEARLRELAGFAPSTSFILVRGGSAAEAIAREEALLAALPPEDGEAVILAASRIDPSPGVRQRDGDLLKARLIAPHLQPLAAALGVADASPYERGAEAPLPPLAAALRGETSGTYWSILPVARAFPLPPGGEGAWQLVDPVSIYSGLFADYRRLAVLGVAAACFATALMLLLIYRRLAALRILVPALLAVLVTPAIVMLLGLPFSFFSAMGLFLVVGAGVDYAIFQREHPGEDGKWTRVGIVLAALMTCISVGLLGLSSVLPVKSFGVTVAVGIFVSLALSPLARGRSVRVSGGEESES</sequence>
<proteinExistence type="predicted"/>
<name>A7HT82_PARL1</name>
<dbReference type="STRING" id="402881.Plav_1496"/>
<feature type="transmembrane region" description="Helical" evidence="1">
    <location>
        <begin position="352"/>
        <end position="371"/>
    </location>
</feature>
<keyword evidence="2" id="KW-0449">Lipoprotein</keyword>
<feature type="transmembrane region" description="Helical" evidence="1">
    <location>
        <begin position="232"/>
        <end position="251"/>
    </location>
</feature>
<keyword evidence="1" id="KW-0472">Membrane</keyword>
<dbReference type="RefSeq" id="WP_012110399.1">
    <property type="nucleotide sequence ID" value="NC_009719.1"/>
</dbReference>
<feature type="transmembrane region" description="Helical" evidence="1">
    <location>
        <begin position="327"/>
        <end position="346"/>
    </location>
</feature>
<dbReference type="AlphaFoldDB" id="A7HT82"/>
<feature type="transmembrane region" description="Helical" evidence="1">
    <location>
        <begin position="258"/>
        <end position="279"/>
    </location>
</feature>
<dbReference type="PANTHER" id="PTHR33406">
    <property type="entry name" value="MEMBRANE PROTEIN MJ1562-RELATED"/>
    <property type="match status" value="1"/>
</dbReference>
<dbReference type="SUPFAM" id="SSF82866">
    <property type="entry name" value="Multidrug efflux transporter AcrB transmembrane domain"/>
    <property type="match status" value="2"/>
</dbReference>
<dbReference type="Gene3D" id="1.20.1640.10">
    <property type="entry name" value="Multidrug efflux transporter AcrB transmembrane domain"/>
    <property type="match status" value="2"/>
</dbReference>
<feature type="transmembrane region" description="Helical" evidence="1">
    <location>
        <begin position="595"/>
        <end position="614"/>
    </location>
</feature>